<protein>
    <submittedName>
        <fullName evidence="3">Uncharacterized protein</fullName>
    </submittedName>
</protein>
<feature type="compositionally biased region" description="Low complexity" evidence="1">
    <location>
        <begin position="90"/>
        <end position="113"/>
    </location>
</feature>
<name>A0A179GPH2_PURLI</name>
<feature type="region of interest" description="Disordered" evidence="1">
    <location>
        <begin position="188"/>
        <end position="211"/>
    </location>
</feature>
<evidence type="ECO:0000313" key="3">
    <source>
        <dbReference type="EMBL" id="OAQ79784.1"/>
    </source>
</evidence>
<keyword evidence="2" id="KW-0732">Signal</keyword>
<proteinExistence type="predicted"/>
<dbReference type="Proteomes" id="UP000245956">
    <property type="component" value="Unassembled WGS sequence"/>
</dbReference>
<evidence type="ECO:0000313" key="6">
    <source>
        <dbReference type="Proteomes" id="UP000245956"/>
    </source>
</evidence>
<feature type="region of interest" description="Disordered" evidence="1">
    <location>
        <begin position="128"/>
        <end position="157"/>
    </location>
</feature>
<dbReference type="Proteomes" id="UP000078240">
    <property type="component" value="Unassembled WGS sequence"/>
</dbReference>
<dbReference type="EMBL" id="LCWV01000004">
    <property type="protein sequence ID" value="PWI73615.1"/>
    <property type="molecule type" value="Genomic_DNA"/>
</dbReference>
<dbReference type="EMBL" id="LSBH01000004">
    <property type="protein sequence ID" value="OAQ79784.1"/>
    <property type="molecule type" value="Genomic_DNA"/>
</dbReference>
<evidence type="ECO:0000313" key="5">
    <source>
        <dbReference type="Proteomes" id="UP000078240"/>
    </source>
</evidence>
<reference evidence="3 5" key="3">
    <citation type="submission" date="2016-01" db="EMBL/GenBank/DDBJ databases">
        <title>Biosynthesis of antibiotic leucinostatins and their inhibition on Phytophthora in bio-control Purpureocillium lilacinum.</title>
        <authorList>
            <person name="Wang G."/>
            <person name="Liu Z."/>
            <person name="Lin R."/>
            <person name="Li E."/>
            <person name="Mao Z."/>
            <person name="Ling J."/>
            <person name="Yin W."/>
            <person name="Xie B."/>
        </authorList>
    </citation>
    <scope>NUCLEOTIDE SEQUENCE [LARGE SCALE GENOMIC DNA]</scope>
    <source>
        <strain evidence="3">PLBJ-1</strain>
    </source>
</reference>
<feature type="region of interest" description="Disordered" evidence="1">
    <location>
        <begin position="34"/>
        <end position="113"/>
    </location>
</feature>
<reference evidence="4" key="1">
    <citation type="submission" date="2015-05" db="EMBL/GenBank/DDBJ databases">
        <authorList>
            <person name="Wang D.B."/>
            <person name="Wang M."/>
        </authorList>
    </citation>
    <scope>NUCLEOTIDE SEQUENCE</scope>
    <source>
        <strain evidence="4">36-1</strain>
    </source>
</reference>
<organism evidence="3 5">
    <name type="scientific">Purpureocillium lilacinum</name>
    <name type="common">Paecilomyces lilacinus</name>
    <dbReference type="NCBI Taxonomy" id="33203"/>
    <lineage>
        <taxon>Eukaryota</taxon>
        <taxon>Fungi</taxon>
        <taxon>Dikarya</taxon>
        <taxon>Ascomycota</taxon>
        <taxon>Pezizomycotina</taxon>
        <taxon>Sordariomycetes</taxon>
        <taxon>Hypocreomycetidae</taxon>
        <taxon>Hypocreales</taxon>
        <taxon>Ophiocordycipitaceae</taxon>
        <taxon>Purpureocillium</taxon>
    </lineage>
</organism>
<dbReference type="AlphaFoldDB" id="A0A179GPH2"/>
<feature type="compositionally biased region" description="Low complexity" evidence="1">
    <location>
        <begin position="57"/>
        <end position="76"/>
    </location>
</feature>
<evidence type="ECO:0000256" key="2">
    <source>
        <dbReference type="SAM" id="SignalP"/>
    </source>
</evidence>
<evidence type="ECO:0000256" key="1">
    <source>
        <dbReference type="SAM" id="MobiDB-lite"/>
    </source>
</evidence>
<feature type="signal peptide" evidence="2">
    <location>
        <begin position="1"/>
        <end position="18"/>
    </location>
</feature>
<comment type="caution">
    <text evidence="3">The sequence shown here is derived from an EMBL/GenBank/DDBJ whole genome shotgun (WGS) entry which is preliminary data.</text>
</comment>
<accession>A0A179GPH2</accession>
<feature type="chain" id="PRO_5036302916" evidence="2">
    <location>
        <begin position="19"/>
        <end position="462"/>
    </location>
</feature>
<gene>
    <name evidence="4" type="ORF">PCL_08891</name>
    <name evidence="3" type="ORF">VFPBJ_05369</name>
</gene>
<evidence type="ECO:0000313" key="4">
    <source>
        <dbReference type="EMBL" id="PWI73615.1"/>
    </source>
</evidence>
<sequence>MRPIHTLLALVGTDAVTAWVFPAGLEDGEYIVSLGSGPDDEHGTQAAQPTLLRRHSSPSSSFSSVPEHPQPQSQPRQIRRWRPKGRGRGRVMPFPFTNTTTTAGAGPTAPMTTTTIMSSSTQVTATETMTTSTGDTSSRHTTTTTTTMPSPSPSHETTWFFSQTTTMTRTTTTVTTTATTGDIWLSSLPSATVSHPPLPPGHPDNHHDEDPYDPYDDDDLVIHPHEEPTYYRDVPYFGTPRNASKLLHLAQVPVRVTDFSCVRTRLPLPHDEVEEGFLSLRWFCARYLLSPRTMHLSVSRNGSTAAFVCNMAYPMGTNLDAVCPKDKRQSCRFDKEGRPVSFDVTRPKRNRWQDEPEAPPGVVFGAQMCSGKEFRDVQKRWLDKYCGLDVPGQVFVKGKNKWYGRAFRGMEICPDQKVDVFDRIPRWTGWPYWYEPPPALFREIWEPSPEADGDEHDRRPSA</sequence>
<feature type="compositionally biased region" description="Basic residues" evidence="1">
    <location>
        <begin position="77"/>
        <end position="89"/>
    </location>
</feature>
<reference evidence="4 6" key="2">
    <citation type="journal article" date="2016" name="Front. Microbiol.">
        <title>Genome and transcriptome sequences reveal the specific parasitism of the nematophagous Purpureocillium lilacinum 36-1.</title>
        <authorList>
            <person name="Xie J."/>
            <person name="Li S."/>
            <person name="Mo C."/>
            <person name="Xiao X."/>
            <person name="Peng D."/>
            <person name="Wang G."/>
            <person name="Xiao Y."/>
        </authorList>
    </citation>
    <scope>NUCLEOTIDE SEQUENCE [LARGE SCALE GENOMIC DNA]</scope>
    <source>
        <strain evidence="4 6">36-1</strain>
    </source>
</reference>